<dbReference type="FunCoup" id="A0A1Y1UM30">
    <property type="interactions" value="334"/>
</dbReference>
<dbReference type="Proteomes" id="UP000193218">
    <property type="component" value="Unassembled WGS sequence"/>
</dbReference>
<keyword evidence="4" id="KW-0813">Transport</keyword>
<dbReference type="Gene3D" id="1.20.5.420">
    <property type="entry name" value="Immunoglobulin FC, subunit C"/>
    <property type="match status" value="1"/>
</dbReference>
<accession>A0A1Y1UM30</accession>
<dbReference type="GO" id="GO:0015031">
    <property type="term" value="P:protein transport"/>
    <property type="evidence" value="ECO:0007669"/>
    <property type="project" value="UniProtKB-KW"/>
</dbReference>
<feature type="compositionally biased region" description="Polar residues" evidence="9">
    <location>
        <begin position="296"/>
        <end position="305"/>
    </location>
</feature>
<dbReference type="OrthoDB" id="391137at2759"/>
<dbReference type="Pfam" id="PF18097">
    <property type="entry name" value="Vta1_C"/>
    <property type="match status" value="1"/>
</dbReference>
<dbReference type="InterPro" id="IPR041212">
    <property type="entry name" value="Vta1_C"/>
</dbReference>
<evidence type="ECO:0000259" key="10">
    <source>
        <dbReference type="Pfam" id="PF04652"/>
    </source>
</evidence>
<protein>
    <submittedName>
        <fullName evidence="12">Vta1 like-domain-containing protein</fullName>
    </submittedName>
</protein>
<reference evidence="12 13" key="1">
    <citation type="submission" date="2017-03" db="EMBL/GenBank/DDBJ databases">
        <title>Widespread Adenine N6-methylation of Active Genes in Fungi.</title>
        <authorList>
            <consortium name="DOE Joint Genome Institute"/>
            <person name="Mondo S.J."/>
            <person name="Dannebaum R.O."/>
            <person name="Kuo R.C."/>
            <person name="Louie K.B."/>
            <person name="Bewick A.J."/>
            <person name="Labutti K."/>
            <person name="Haridas S."/>
            <person name="Kuo A."/>
            <person name="Salamov A."/>
            <person name="Ahrendt S.R."/>
            <person name="Lau R."/>
            <person name="Bowen B.P."/>
            <person name="Lipzen A."/>
            <person name="Sullivan W."/>
            <person name="Andreopoulos W.B."/>
            <person name="Clum A."/>
            <person name="Lindquist E."/>
            <person name="Daum C."/>
            <person name="Northen T.R."/>
            <person name="Ramamoorthy G."/>
            <person name="Schmitz R.J."/>
            <person name="Gryganskyi A."/>
            <person name="Culley D."/>
            <person name="Magnuson J."/>
            <person name="James T.Y."/>
            <person name="O'Malley M.A."/>
            <person name="Stajich J.E."/>
            <person name="Spatafora J.W."/>
            <person name="Visel A."/>
            <person name="Grigoriev I.V."/>
        </authorList>
    </citation>
    <scope>NUCLEOTIDE SEQUENCE [LARGE SCALE GENOMIC DNA]</scope>
    <source>
        <strain evidence="12 13">NRRL Y-17943</strain>
    </source>
</reference>
<dbReference type="GO" id="GO:0010008">
    <property type="term" value="C:endosome membrane"/>
    <property type="evidence" value="ECO:0007669"/>
    <property type="project" value="UniProtKB-SubCell"/>
</dbReference>
<dbReference type="EMBL" id="NBSH01000003">
    <property type="protein sequence ID" value="ORX39103.1"/>
    <property type="molecule type" value="Genomic_DNA"/>
</dbReference>
<feature type="compositionally biased region" description="Gly residues" evidence="9">
    <location>
        <begin position="469"/>
        <end position="479"/>
    </location>
</feature>
<feature type="compositionally biased region" description="Basic and acidic residues" evidence="9">
    <location>
        <begin position="265"/>
        <end position="279"/>
    </location>
</feature>
<organism evidence="12 13">
    <name type="scientific">Kockovaella imperatae</name>
    <dbReference type="NCBI Taxonomy" id="4999"/>
    <lineage>
        <taxon>Eukaryota</taxon>
        <taxon>Fungi</taxon>
        <taxon>Dikarya</taxon>
        <taxon>Basidiomycota</taxon>
        <taxon>Agaricomycotina</taxon>
        <taxon>Tremellomycetes</taxon>
        <taxon>Tremellales</taxon>
        <taxon>Cuniculitremaceae</taxon>
        <taxon>Kockovaella</taxon>
    </lineage>
</organism>
<keyword evidence="6" id="KW-0967">Endosome</keyword>
<dbReference type="GO" id="GO:0005771">
    <property type="term" value="C:multivesicular body"/>
    <property type="evidence" value="ECO:0007669"/>
    <property type="project" value="TreeGrafter"/>
</dbReference>
<feature type="region of interest" description="Disordered" evidence="9">
    <location>
        <begin position="1"/>
        <end position="40"/>
    </location>
</feature>
<evidence type="ECO:0000256" key="9">
    <source>
        <dbReference type="SAM" id="MobiDB-lite"/>
    </source>
</evidence>
<feature type="compositionally biased region" description="Low complexity" evidence="9">
    <location>
        <begin position="229"/>
        <end position="243"/>
    </location>
</feature>
<evidence type="ECO:0000256" key="5">
    <source>
        <dbReference type="ARBA" id="ARBA00022490"/>
    </source>
</evidence>
<comment type="caution">
    <text evidence="12">The sequence shown here is derived from an EMBL/GenBank/DDBJ whole genome shotgun (WGS) entry which is preliminary data.</text>
</comment>
<dbReference type="GeneID" id="33559757"/>
<keyword evidence="13" id="KW-1185">Reference proteome</keyword>
<feature type="region of interest" description="Disordered" evidence="9">
    <location>
        <begin position="209"/>
        <end position="496"/>
    </location>
</feature>
<feature type="compositionally biased region" description="Pro residues" evidence="9">
    <location>
        <begin position="323"/>
        <end position="335"/>
    </location>
</feature>
<dbReference type="Pfam" id="PF04652">
    <property type="entry name" value="Vta1"/>
    <property type="match status" value="1"/>
</dbReference>
<evidence type="ECO:0000256" key="4">
    <source>
        <dbReference type="ARBA" id="ARBA00022448"/>
    </source>
</evidence>
<gene>
    <name evidence="12" type="ORF">BD324DRAFT_649194</name>
</gene>
<evidence type="ECO:0000256" key="1">
    <source>
        <dbReference type="ARBA" id="ARBA00004481"/>
    </source>
</evidence>
<comment type="similarity">
    <text evidence="3">Belongs to the VTA1 family.</text>
</comment>
<evidence type="ECO:0000256" key="2">
    <source>
        <dbReference type="ARBA" id="ARBA00004496"/>
    </source>
</evidence>
<feature type="domain" description="Vta1/callose synthase N-terminal" evidence="10">
    <location>
        <begin position="72"/>
        <end position="212"/>
    </location>
</feature>
<evidence type="ECO:0000256" key="3">
    <source>
        <dbReference type="ARBA" id="ARBA00007895"/>
    </source>
</evidence>
<dbReference type="GO" id="GO:0032511">
    <property type="term" value="P:late endosome to vacuole transport via multivesicular body sorting pathway"/>
    <property type="evidence" value="ECO:0007669"/>
    <property type="project" value="InterPro"/>
</dbReference>
<feature type="domain" description="Vta1 C-terminal" evidence="11">
    <location>
        <begin position="495"/>
        <end position="531"/>
    </location>
</feature>
<keyword evidence="7" id="KW-0653">Protein transport</keyword>
<keyword evidence="8" id="KW-0472">Membrane</keyword>
<evidence type="ECO:0000313" key="12">
    <source>
        <dbReference type="EMBL" id="ORX39103.1"/>
    </source>
</evidence>
<dbReference type="InterPro" id="IPR044538">
    <property type="entry name" value="Vta1-like"/>
</dbReference>
<dbReference type="InterPro" id="IPR039431">
    <property type="entry name" value="Vta1/CALS_N"/>
</dbReference>
<dbReference type="PANTHER" id="PTHR46009:SF1">
    <property type="entry name" value="VACUOLAR PROTEIN SORTING-ASSOCIATED PROTEIN VTA1 HOMOLOG"/>
    <property type="match status" value="1"/>
</dbReference>
<evidence type="ECO:0000313" key="13">
    <source>
        <dbReference type="Proteomes" id="UP000193218"/>
    </source>
</evidence>
<evidence type="ECO:0000256" key="8">
    <source>
        <dbReference type="ARBA" id="ARBA00023136"/>
    </source>
</evidence>
<dbReference type="InParanoid" id="A0A1Y1UM30"/>
<dbReference type="RefSeq" id="XP_021872966.1">
    <property type="nucleotide sequence ID" value="XM_022017948.1"/>
</dbReference>
<keyword evidence="5" id="KW-0963">Cytoplasm</keyword>
<sequence length="532" mass="56154">MTPIKRPLSIPTPPSSPEPGRPGSKSFNGFLPPSIPRKTRRSQRGFPLFIVMDNINLPSESVPPELRVGCEQILKRAKELKKAEPIVAYWCCFSAAQKALKIPNRSAEGTKFLLNLLDCLEEMKALLDSNDAIITEAAGAAYVENFALKVFMSADNDDRNGVTGKATIRKFVVAGQFIEVLRCFENGMTEEMEQKLQYARWKAADGAKALREGREPASGPPIPDLDMNPLPSIPSGSPESGPSTVKDSPPLVAAPDSSLAPSTTHPRDSPSESRPKLPDIDTGSNNLRTPRRDHSSGSGAWSTVATPGLAEENEHEKMFPAASAPPPGLASPPRSPATGERKNVRFMGPDGAPLSPAQTYFSVDSVAHPTAPPPTTIEDSPSLPSVNLPPATSRPRGDSGASNNSIPRSMAPIDGARGNGQNGNASVKRASPKHSPHLNPIDTPPPPPPSLASISPTAPQPAVSHNNGPSGGSGGGLGLAPGPPASSAPVSLTRKQVDQVQKHAKWAISALDYDDYETAKEQLKKALAMLGP</sequence>
<dbReference type="PANTHER" id="PTHR46009">
    <property type="entry name" value="VACUOLAR PROTEIN SORTING-ASSOCIATED PROTEIN VTA1 HOMOLOG"/>
    <property type="match status" value="1"/>
</dbReference>
<dbReference type="STRING" id="4999.A0A1Y1UM30"/>
<dbReference type="Gene3D" id="1.25.40.270">
    <property type="entry name" value="Vacuolar protein sorting-associated protein vta1"/>
    <property type="match status" value="1"/>
</dbReference>
<feature type="compositionally biased region" description="Pro residues" evidence="9">
    <location>
        <begin position="10"/>
        <end position="20"/>
    </location>
</feature>
<evidence type="ECO:0000259" key="11">
    <source>
        <dbReference type="Pfam" id="PF18097"/>
    </source>
</evidence>
<proteinExistence type="inferred from homology"/>
<evidence type="ECO:0000256" key="6">
    <source>
        <dbReference type="ARBA" id="ARBA00022753"/>
    </source>
</evidence>
<name>A0A1Y1UM30_9TREE</name>
<comment type="subcellular location">
    <subcellularLocation>
        <location evidence="2">Cytoplasm</location>
    </subcellularLocation>
    <subcellularLocation>
        <location evidence="1">Endosome membrane</location>
        <topology evidence="1">Peripheral membrane protein</topology>
    </subcellularLocation>
</comment>
<dbReference type="AlphaFoldDB" id="A0A1Y1UM30"/>
<dbReference type="InterPro" id="IPR023175">
    <property type="entry name" value="Vta1/CALS_N_sf"/>
</dbReference>
<evidence type="ECO:0000256" key="7">
    <source>
        <dbReference type="ARBA" id="ARBA00022927"/>
    </source>
</evidence>